<dbReference type="InterPro" id="IPR036135">
    <property type="entry name" value="MoeA_linker/N_sf"/>
</dbReference>
<comment type="caution">
    <text evidence="9">The sequence shown here is derived from an EMBL/GenBank/DDBJ whole genome shotgun (WGS) entry which is preliminary data.</text>
</comment>
<evidence type="ECO:0000256" key="7">
    <source>
        <dbReference type="RuleBase" id="RU365090"/>
    </source>
</evidence>
<evidence type="ECO:0000256" key="4">
    <source>
        <dbReference type="ARBA" id="ARBA00022505"/>
    </source>
</evidence>
<evidence type="ECO:0000256" key="1">
    <source>
        <dbReference type="ARBA" id="ARBA00002901"/>
    </source>
</evidence>
<evidence type="ECO:0000259" key="8">
    <source>
        <dbReference type="SMART" id="SM00852"/>
    </source>
</evidence>
<dbReference type="InterPro" id="IPR005111">
    <property type="entry name" value="MoeA_C_domain_IV"/>
</dbReference>
<dbReference type="Pfam" id="PF03454">
    <property type="entry name" value="MoeA_C"/>
    <property type="match status" value="1"/>
</dbReference>
<dbReference type="Proteomes" id="UP001232536">
    <property type="component" value="Unassembled WGS sequence"/>
</dbReference>
<dbReference type="InterPro" id="IPR005110">
    <property type="entry name" value="MoeA_linker/N"/>
</dbReference>
<dbReference type="Gene3D" id="3.90.105.10">
    <property type="entry name" value="Molybdopterin biosynthesis moea protein, domain 2"/>
    <property type="match status" value="1"/>
</dbReference>
<dbReference type="CDD" id="cd00887">
    <property type="entry name" value="MoeA"/>
    <property type="match status" value="1"/>
</dbReference>
<keyword evidence="7" id="KW-0479">Metal-binding</keyword>
<dbReference type="InterPro" id="IPR038987">
    <property type="entry name" value="MoeA-like"/>
</dbReference>
<dbReference type="Gene3D" id="2.40.340.10">
    <property type="entry name" value="MoeA, C-terminal, domain IV"/>
    <property type="match status" value="1"/>
</dbReference>
<comment type="similarity">
    <text evidence="3 7">Belongs to the MoeA family.</text>
</comment>
<dbReference type="InterPro" id="IPR036425">
    <property type="entry name" value="MoaB/Mog-like_dom_sf"/>
</dbReference>
<gene>
    <name evidence="9" type="ORF">Q6348_05800</name>
</gene>
<dbReference type="NCBIfam" id="TIGR00177">
    <property type="entry name" value="molyb_syn"/>
    <property type="match status" value="1"/>
</dbReference>
<dbReference type="SUPFAM" id="SSF53218">
    <property type="entry name" value="Molybdenum cofactor biosynthesis proteins"/>
    <property type="match status" value="1"/>
</dbReference>
<feature type="domain" description="MoaB/Mog" evidence="8">
    <location>
        <begin position="190"/>
        <end position="326"/>
    </location>
</feature>
<dbReference type="InterPro" id="IPR036688">
    <property type="entry name" value="MoeA_C_domain_IV_sf"/>
</dbReference>
<comment type="catalytic activity">
    <reaction evidence="6">
        <text>adenylyl-molybdopterin + molybdate = Mo-molybdopterin + AMP + H(+)</text>
        <dbReference type="Rhea" id="RHEA:35047"/>
        <dbReference type="ChEBI" id="CHEBI:15378"/>
        <dbReference type="ChEBI" id="CHEBI:36264"/>
        <dbReference type="ChEBI" id="CHEBI:62727"/>
        <dbReference type="ChEBI" id="CHEBI:71302"/>
        <dbReference type="ChEBI" id="CHEBI:456215"/>
        <dbReference type="EC" id="2.10.1.1"/>
    </reaction>
</comment>
<organism evidence="9 10">
    <name type="scientific">Actinotalea lenta</name>
    <dbReference type="NCBI Taxonomy" id="3064654"/>
    <lineage>
        <taxon>Bacteria</taxon>
        <taxon>Bacillati</taxon>
        <taxon>Actinomycetota</taxon>
        <taxon>Actinomycetes</taxon>
        <taxon>Micrococcales</taxon>
        <taxon>Cellulomonadaceae</taxon>
        <taxon>Actinotalea</taxon>
    </lineage>
</organism>
<evidence type="ECO:0000313" key="9">
    <source>
        <dbReference type="EMBL" id="MDO8106709.1"/>
    </source>
</evidence>
<evidence type="ECO:0000256" key="6">
    <source>
        <dbReference type="ARBA" id="ARBA00047317"/>
    </source>
</evidence>
<dbReference type="SUPFAM" id="SSF63867">
    <property type="entry name" value="MoeA C-terminal domain-like"/>
    <property type="match status" value="1"/>
</dbReference>
<keyword evidence="5 7" id="KW-0501">Molybdenum cofactor biosynthesis</keyword>
<comment type="cofactor">
    <cofactor evidence="7">
        <name>Mg(2+)</name>
        <dbReference type="ChEBI" id="CHEBI:18420"/>
    </cofactor>
</comment>
<dbReference type="NCBIfam" id="NF045515">
    <property type="entry name" value="Glp_gephyrin"/>
    <property type="match status" value="1"/>
</dbReference>
<accession>A0ABT9D7A3</accession>
<keyword evidence="10" id="KW-1185">Reference proteome</keyword>
<name>A0ABT9D7A3_9CELL</name>
<dbReference type="PANTHER" id="PTHR10192">
    <property type="entry name" value="MOLYBDOPTERIN BIOSYNTHESIS PROTEIN"/>
    <property type="match status" value="1"/>
</dbReference>
<dbReference type="SMART" id="SM00852">
    <property type="entry name" value="MoCF_biosynth"/>
    <property type="match status" value="1"/>
</dbReference>
<comment type="function">
    <text evidence="1 7">Catalyzes the insertion of molybdate into adenylated molybdopterin with the concomitant release of AMP.</text>
</comment>
<dbReference type="SUPFAM" id="SSF63882">
    <property type="entry name" value="MoeA N-terminal region -like"/>
    <property type="match status" value="1"/>
</dbReference>
<sequence length="413" mass="41959">MNHPSEPIAPTLRGVAEHRAAVLELARVTGTDEVDVGAGLGRVLARDVTAAGSLPAWDSSAMDGYAVRGADLARSSADSPAVLDVVGEAAAGVPSAVPVAPGTAVRIMTGAPVPAGADAVVRQEDVARHGARVSIGRPAHRGEHIRPAGDDVRAGERVLAAGADLGPAQLAAAVSAGARSLVVRRRPRVAVLSTGAELVAAGGALGPAQIHDSNSVLLAAAATEAGAEVVYRDGVTDDVAALRTALAELDGAVDLVVTSGGVSVGDHDVVREALTGPVSFVRVAMQPGKPQGSGRLAAGTPVVCLPGNPVSAFVSFEVFVRPLLRTMLAAAAVEQRSGWGVADDAWRVPADREQYMPVRLEDAATDLPRVRRAVPGGSGSHLVAGLAAAQGLAVVPAHVRHVRPGDRLRVRWL</sequence>
<dbReference type="Pfam" id="PF00994">
    <property type="entry name" value="MoCF_biosynth"/>
    <property type="match status" value="1"/>
</dbReference>
<protein>
    <recommendedName>
        <fullName evidence="7">Molybdopterin molybdenumtransferase</fullName>
        <ecNumber evidence="7">2.10.1.1</ecNumber>
    </recommendedName>
</protein>
<keyword evidence="7" id="KW-0808">Transferase</keyword>
<dbReference type="Gene3D" id="2.170.190.11">
    <property type="entry name" value="Molybdopterin biosynthesis moea protein, domain 3"/>
    <property type="match status" value="1"/>
</dbReference>
<evidence type="ECO:0000256" key="3">
    <source>
        <dbReference type="ARBA" id="ARBA00010763"/>
    </source>
</evidence>
<proteinExistence type="inferred from homology"/>
<comment type="pathway">
    <text evidence="2 7">Cofactor biosynthesis; molybdopterin biosynthesis.</text>
</comment>
<keyword evidence="4 7" id="KW-0500">Molybdenum</keyword>
<dbReference type="PANTHER" id="PTHR10192:SF5">
    <property type="entry name" value="GEPHYRIN"/>
    <property type="match status" value="1"/>
</dbReference>
<evidence type="ECO:0000256" key="5">
    <source>
        <dbReference type="ARBA" id="ARBA00023150"/>
    </source>
</evidence>
<dbReference type="Pfam" id="PF03453">
    <property type="entry name" value="MoeA_N"/>
    <property type="match status" value="1"/>
</dbReference>
<dbReference type="EC" id="2.10.1.1" evidence="7"/>
<reference evidence="9 10" key="1">
    <citation type="submission" date="2023-07" db="EMBL/GenBank/DDBJ databases">
        <title>Description of novel actinomycetes strains, isolated from tidal flat sediment.</title>
        <authorList>
            <person name="Lu C."/>
        </authorList>
    </citation>
    <scope>NUCLEOTIDE SEQUENCE [LARGE SCALE GENOMIC DNA]</scope>
    <source>
        <strain evidence="9 10">SYSU T00b441</strain>
    </source>
</reference>
<dbReference type="InterPro" id="IPR001453">
    <property type="entry name" value="MoaB/Mog_dom"/>
</dbReference>
<evidence type="ECO:0000313" key="10">
    <source>
        <dbReference type="Proteomes" id="UP001232536"/>
    </source>
</evidence>
<evidence type="ECO:0000256" key="2">
    <source>
        <dbReference type="ARBA" id="ARBA00005046"/>
    </source>
</evidence>
<dbReference type="RefSeq" id="WP_304600353.1">
    <property type="nucleotide sequence ID" value="NZ_JAUQYO010000001.1"/>
</dbReference>
<dbReference type="Gene3D" id="3.40.980.10">
    <property type="entry name" value="MoaB/Mog-like domain"/>
    <property type="match status" value="1"/>
</dbReference>
<keyword evidence="7" id="KW-0460">Magnesium</keyword>
<dbReference type="EMBL" id="JAUQYP010000001">
    <property type="protein sequence ID" value="MDO8106709.1"/>
    <property type="molecule type" value="Genomic_DNA"/>
</dbReference>